<gene>
    <name evidence="1" type="ORF">JBW_03668</name>
</gene>
<organism evidence="1 2">
    <name type="scientific">Pelosinus fermentans JBW45</name>
    <dbReference type="NCBI Taxonomy" id="1192197"/>
    <lineage>
        <taxon>Bacteria</taxon>
        <taxon>Bacillati</taxon>
        <taxon>Bacillota</taxon>
        <taxon>Negativicutes</taxon>
        <taxon>Selenomonadales</taxon>
        <taxon>Sporomusaceae</taxon>
        <taxon>Pelosinus</taxon>
    </lineage>
</organism>
<evidence type="ECO:0000313" key="2">
    <source>
        <dbReference type="Proteomes" id="UP000005361"/>
    </source>
</evidence>
<dbReference type="STRING" id="1192197.JBW_03668"/>
<name>I9DAW3_9FIRM</name>
<sequence>MIGFLPERVYRILKEDSEYQEWESALNNALQADDFVERIVKEEEINDNGGIELLAKREVIFTRVLSPVLLRNAQIMETNDETVLMEMLKTETDLENKLFIYQNLIGIVHYLSTEPAVLQYIEEFIRLIEESKQVFSEKLHEEYFTYKCFLIKHEEFNHPDRRLTIGMFQDYCKQMDVMIEGICTLFGHTDYIVNLMRHCKVFQMFDFFATMLDYFGPCQELVTVVEEEVVPIFTANTFKYSKFNYYKLQLLDAIAKCFFDLRSEKYFETLGMIVEMINRSFTPDNREQSVKALNYLNDRWTMYYLQMVTKYRHIVECKIPEFPQKIALEHMSAGEKAITADFNSSPAVLQSQYCAAMHTTAAGIGAHCSIEMQQIKEYIDFNAPHFESFRHMASLKYLLMERM</sequence>
<evidence type="ECO:0000313" key="1">
    <source>
        <dbReference type="EMBL" id="AJQ29005.1"/>
    </source>
</evidence>
<proteinExistence type="predicted"/>
<dbReference type="Proteomes" id="UP000005361">
    <property type="component" value="Chromosome"/>
</dbReference>
<dbReference type="KEGG" id="pft:JBW_03668"/>
<dbReference type="HOGENOM" id="CLU_683048_0_0_9"/>
<dbReference type="AlphaFoldDB" id="I9DAW3"/>
<reference evidence="2" key="2">
    <citation type="submission" date="2015-02" db="EMBL/GenBank/DDBJ databases">
        <title>Complete Genome Sequence of Pelosinus fermentans JBW45.</title>
        <authorList>
            <person name="De Leon K.B."/>
            <person name="Utturkar S.M."/>
            <person name="Camilleri L.B."/>
            <person name="Arkin A.P."/>
            <person name="Fields M.W."/>
            <person name="Brown S.D."/>
            <person name="Wall J.D."/>
        </authorList>
    </citation>
    <scope>NUCLEOTIDE SEQUENCE [LARGE SCALE GENOMIC DNA]</scope>
    <source>
        <strain evidence="2">JBW45</strain>
    </source>
</reference>
<dbReference type="RefSeq" id="WP_007960552.1">
    <property type="nucleotide sequence ID" value="NZ_CP010978.1"/>
</dbReference>
<accession>I9DAW3</accession>
<dbReference type="EMBL" id="CP010978">
    <property type="protein sequence ID" value="AJQ29005.1"/>
    <property type="molecule type" value="Genomic_DNA"/>
</dbReference>
<reference evidence="1 2" key="1">
    <citation type="journal article" date="2015" name="Genome Announc.">
        <title>Complete Genome Sequence of Pelosinus fermentans JBW45, a Member of a Remarkably Competitive Group of Negativicutes in the Firmicutes Phylum.</title>
        <authorList>
            <person name="De Leon K.B."/>
            <person name="Utturkar S.M."/>
            <person name="Camilleri L.B."/>
            <person name="Elias D.A."/>
            <person name="Arkin A.P."/>
            <person name="Fields M.W."/>
            <person name="Brown S.D."/>
            <person name="Wall J.D."/>
        </authorList>
    </citation>
    <scope>NUCLEOTIDE SEQUENCE [LARGE SCALE GENOMIC DNA]</scope>
    <source>
        <strain evidence="1 2">JBW45</strain>
    </source>
</reference>
<protein>
    <submittedName>
        <fullName evidence="1">Uncharacterized protein</fullName>
    </submittedName>
</protein>